<feature type="transmembrane region" description="Helical" evidence="1">
    <location>
        <begin position="20"/>
        <end position="37"/>
    </location>
</feature>
<evidence type="ECO:0008006" key="4">
    <source>
        <dbReference type="Google" id="ProtNLM"/>
    </source>
</evidence>
<dbReference type="AlphaFoldDB" id="A0A9P5JYN3"/>
<organism evidence="2 3">
    <name type="scientific">Russula ochroleuca</name>
    <dbReference type="NCBI Taxonomy" id="152965"/>
    <lineage>
        <taxon>Eukaryota</taxon>
        <taxon>Fungi</taxon>
        <taxon>Dikarya</taxon>
        <taxon>Basidiomycota</taxon>
        <taxon>Agaricomycotina</taxon>
        <taxon>Agaricomycetes</taxon>
        <taxon>Russulales</taxon>
        <taxon>Russulaceae</taxon>
        <taxon>Russula</taxon>
    </lineage>
</organism>
<gene>
    <name evidence="2" type="ORF">DFH94DRAFT_856698</name>
</gene>
<sequence>MSKNRRRVRKKRKQSRCKVIPINVLPDDILLVAIFDFCVGRKCFRQLLPTETKKEIEAWQTLVQVSRRWRSVVFGSPLRLNLELVCTDKTPARGTLDAWPALPLIIRSQGYYWTDREFSTESMDNIIAVLEHSNRVCQIRLTGIPSSDLETLLAAIQEPFPELTSLELSSYEGPVIPDSFLGGFAPRLHYIWLDGIPFPGLPRLLWSATHLVNLQLWNIPHSGYISPEAMATTLSTLTSLGSLTIGFQSPQSCPDQESQRPPPLTCSVLPILTAFTFKGVSDYMEYLVARINAPQLNRLYVTFFNQIVFDTPQFIQFVNRTRTLKALENGHVTFGKGATKVKLSSVSSLTSFYEGLCVKISCRELDWQVSSLEQICTLSLPPLSGLEVLYIHKAPNSQPDWKDNIENMLWLELLHPFSAVKNLYLCDEFAPRIVPALQELVGGRTTEVLPSLQNIFLEELQSSGPVHEGIRQFVTARQVTSHPIAVSRWDNSGQEKILWD</sequence>
<keyword evidence="1" id="KW-0812">Transmembrane</keyword>
<keyword evidence="1" id="KW-1133">Transmembrane helix</keyword>
<name>A0A9P5JYN3_9AGAM</name>
<reference evidence="2" key="1">
    <citation type="submission" date="2019-10" db="EMBL/GenBank/DDBJ databases">
        <authorList>
            <consortium name="DOE Joint Genome Institute"/>
            <person name="Kuo A."/>
            <person name="Miyauchi S."/>
            <person name="Kiss E."/>
            <person name="Drula E."/>
            <person name="Kohler A."/>
            <person name="Sanchez-Garcia M."/>
            <person name="Andreopoulos B."/>
            <person name="Barry K.W."/>
            <person name="Bonito G."/>
            <person name="Buee M."/>
            <person name="Carver A."/>
            <person name="Chen C."/>
            <person name="Cichocki N."/>
            <person name="Clum A."/>
            <person name="Culley D."/>
            <person name="Crous P.W."/>
            <person name="Fauchery L."/>
            <person name="Girlanda M."/>
            <person name="Hayes R."/>
            <person name="Keri Z."/>
            <person name="LaButti K."/>
            <person name="Lipzen A."/>
            <person name="Lombard V."/>
            <person name="Magnuson J."/>
            <person name="Maillard F."/>
            <person name="Morin E."/>
            <person name="Murat C."/>
            <person name="Nolan M."/>
            <person name="Ohm R."/>
            <person name="Pangilinan J."/>
            <person name="Pereira M."/>
            <person name="Perotto S."/>
            <person name="Peter M."/>
            <person name="Riley R."/>
            <person name="Sitrit Y."/>
            <person name="Stielow B."/>
            <person name="Szollosi G."/>
            <person name="Zifcakova L."/>
            <person name="Stursova M."/>
            <person name="Spatafora J.W."/>
            <person name="Tedersoo L."/>
            <person name="Vaario L.-M."/>
            <person name="Yamada A."/>
            <person name="Yan M."/>
            <person name="Wang P."/>
            <person name="Xu J."/>
            <person name="Bruns T."/>
            <person name="Baldrian P."/>
            <person name="Vilgalys R."/>
            <person name="Henrissat B."/>
            <person name="Grigoriev I.V."/>
            <person name="Hibbett D."/>
            <person name="Nagy L.G."/>
            <person name="Martin F.M."/>
        </authorList>
    </citation>
    <scope>NUCLEOTIDE SEQUENCE</scope>
    <source>
        <strain evidence="2">Prilba</strain>
    </source>
</reference>
<dbReference type="Proteomes" id="UP000759537">
    <property type="component" value="Unassembled WGS sequence"/>
</dbReference>
<protein>
    <recommendedName>
        <fullName evidence="4">F-box domain-containing protein</fullName>
    </recommendedName>
</protein>
<evidence type="ECO:0000313" key="3">
    <source>
        <dbReference type="Proteomes" id="UP000759537"/>
    </source>
</evidence>
<keyword evidence="3" id="KW-1185">Reference proteome</keyword>
<dbReference type="OrthoDB" id="3365698at2759"/>
<dbReference type="Gene3D" id="3.80.10.10">
    <property type="entry name" value="Ribonuclease Inhibitor"/>
    <property type="match status" value="1"/>
</dbReference>
<dbReference type="SUPFAM" id="SSF52047">
    <property type="entry name" value="RNI-like"/>
    <property type="match status" value="1"/>
</dbReference>
<keyword evidence="1" id="KW-0472">Membrane</keyword>
<proteinExistence type="predicted"/>
<dbReference type="InterPro" id="IPR032675">
    <property type="entry name" value="LRR_dom_sf"/>
</dbReference>
<accession>A0A9P5JYN3</accession>
<reference evidence="2" key="2">
    <citation type="journal article" date="2020" name="Nat. Commun.">
        <title>Large-scale genome sequencing of mycorrhizal fungi provides insights into the early evolution of symbiotic traits.</title>
        <authorList>
            <person name="Miyauchi S."/>
            <person name="Kiss E."/>
            <person name="Kuo A."/>
            <person name="Drula E."/>
            <person name="Kohler A."/>
            <person name="Sanchez-Garcia M."/>
            <person name="Morin E."/>
            <person name="Andreopoulos B."/>
            <person name="Barry K.W."/>
            <person name="Bonito G."/>
            <person name="Buee M."/>
            <person name="Carver A."/>
            <person name="Chen C."/>
            <person name="Cichocki N."/>
            <person name="Clum A."/>
            <person name="Culley D."/>
            <person name="Crous P.W."/>
            <person name="Fauchery L."/>
            <person name="Girlanda M."/>
            <person name="Hayes R.D."/>
            <person name="Keri Z."/>
            <person name="LaButti K."/>
            <person name="Lipzen A."/>
            <person name="Lombard V."/>
            <person name="Magnuson J."/>
            <person name="Maillard F."/>
            <person name="Murat C."/>
            <person name="Nolan M."/>
            <person name="Ohm R.A."/>
            <person name="Pangilinan J."/>
            <person name="Pereira M.F."/>
            <person name="Perotto S."/>
            <person name="Peter M."/>
            <person name="Pfister S."/>
            <person name="Riley R."/>
            <person name="Sitrit Y."/>
            <person name="Stielow J.B."/>
            <person name="Szollosi G."/>
            <person name="Zifcakova L."/>
            <person name="Stursova M."/>
            <person name="Spatafora J.W."/>
            <person name="Tedersoo L."/>
            <person name="Vaario L.M."/>
            <person name="Yamada A."/>
            <person name="Yan M."/>
            <person name="Wang P."/>
            <person name="Xu J."/>
            <person name="Bruns T."/>
            <person name="Baldrian P."/>
            <person name="Vilgalys R."/>
            <person name="Dunand C."/>
            <person name="Henrissat B."/>
            <person name="Grigoriev I.V."/>
            <person name="Hibbett D."/>
            <person name="Nagy L.G."/>
            <person name="Martin F.M."/>
        </authorList>
    </citation>
    <scope>NUCLEOTIDE SEQUENCE</scope>
    <source>
        <strain evidence="2">Prilba</strain>
    </source>
</reference>
<evidence type="ECO:0000313" key="2">
    <source>
        <dbReference type="EMBL" id="KAF8469872.1"/>
    </source>
</evidence>
<evidence type="ECO:0000256" key="1">
    <source>
        <dbReference type="SAM" id="Phobius"/>
    </source>
</evidence>
<comment type="caution">
    <text evidence="2">The sequence shown here is derived from an EMBL/GenBank/DDBJ whole genome shotgun (WGS) entry which is preliminary data.</text>
</comment>
<dbReference type="EMBL" id="WHVB01000027">
    <property type="protein sequence ID" value="KAF8469872.1"/>
    <property type="molecule type" value="Genomic_DNA"/>
</dbReference>